<reference evidence="5" key="1">
    <citation type="submission" date="2022-10" db="EMBL/GenBank/DDBJ databases">
        <title>Genome assembly of Pristionchus species.</title>
        <authorList>
            <person name="Yoshida K."/>
            <person name="Sommer R.J."/>
        </authorList>
    </citation>
    <scope>NUCLEOTIDE SEQUENCE [LARGE SCALE GENOMIC DNA]</scope>
    <source>
        <strain evidence="5">RS5460</strain>
    </source>
</reference>
<dbReference type="InterPro" id="IPR014756">
    <property type="entry name" value="Ig_E-set"/>
</dbReference>
<evidence type="ECO:0000313" key="5">
    <source>
        <dbReference type="Proteomes" id="UP001328107"/>
    </source>
</evidence>
<keyword evidence="2" id="KW-0472">Membrane</keyword>
<feature type="domain" description="AMP-activated protein kinase glycogen-binding" evidence="3">
    <location>
        <begin position="78"/>
        <end position="151"/>
    </location>
</feature>
<evidence type="ECO:0000259" key="3">
    <source>
        <dbReference type="Pfam" id="PF16561"/>
    </source>
</evidence>
<gene>
    <name evidence="4" type="ORF">PMAYCL1PPCAC_12961</name>
</gene>
<sequence length="189" mass="22623">MEIRFSLDLSWFEWPFPSVSPLGALFLVQILYALLLFVYQNGKSIIQDFYNNDKLSFIETSAGHICPSSDVIFSLTNEDAQRVWVTGSFVCWQTLIEMRSDPKRPHQWRVRLNLPHGHHQFRFVVDGFWHLRDGVALECDDKGELCHYIHLPIDERRRHFERLQKSKRRAKWNMELSEYIEAKDIYMYR</sequence>
<dbReference type="InterPro" id="IPR032640">
    <property type="entry name" value="AMPK1_CBM"/>
</dbReference>
<accession>A0AAN4ZL39</accession>
<proteinExistence type="predicted"/>
<dbReference type="InterPro" id="IPR013783">
    <property type="entry name" value="Ig-like_fold"/>
</dbReference>
<organism evidence="4 5">
    <name type="scientific">Pristionchus mayeri</name>
    <dbReference type="NCBI Taxonomy" id="1317129"/>
    <lineage>
        <taxon>Eukaryota</taxon>
        <taxon>Metazoa</taxon>
        <taxon>Ecdysozoa</taxon>
        <taxon>Nematoda</taxon>
        <taxon>Chromadorea</taxon>
        <taxon>Rhabditida</taxon>
        <taxon>Rhabditina</taxon>
        <taxon>Diplogasteromorpha</taxon>
        <taxon>Diplogasteroidea</taxon>
        <taxon>Neodiplogasteridae</taxon>
        <taxon>Pristionchus</taxon>
    </lineage>
</organism>
<evidence type="ECO:0000256" key="1">
    <source>
        <dbReference type="ARBA" id="ARBA00025180"/>
    </source>
</evidence>
<feature type="transmembrane region" description="Helical" evidence="2">
    <location>
        <begin position="20"/>
        <end position="39"/>
    </location>
</feature>
<dbReference type="EMBL" id="BTRK01000003">
    <property type="protein sequence ID" value="GMR42766.1"/>
    <property type="molecule type" value="Genomic_DNA"/>
</dbReference>
<protein>
    <recommendedName>
        <fullName evidence="3">AMP-activated protein kinase glycogen-binding domain-containing protein</fullName>
    </recommendedName>
</protein>
<keyword evidence="2" id="KW-1133">Transmembrane helix</keyword>
<comment type="function">
    <text evidence="1">Non-catalytic subunit of AMP-activated protein kinase (AMPK), an energy sensor protein kinase that plays a key role in regulating cellular energy metabolism. In response to reduction of intracellular ATP levels, AMPK activates energy-producing pathways and inhibits energy-consuming processes: inhibits protein, carbohydrate and lipid biosynthesis, as well as cell growth and proliferation. AMPK acts via direct phosphorylation of metabolic enzymes, and by longer-term effects via phosphorylation of transcription regulators. Also acts as a regulator of cellular polarity by remodeling the actin cytoskeleton; probably by indirectly activating myosin. Beta non-catalytic subunit acts as a scaffold on which the AMPK complex assembles, via its C-terminus that bridges alpha (PRKAA1 or PRKAA2) and gamma subunits (PRKAG1, PRKAG2 or PRKAG3).</text>
</comment>
<keyword evidence="5" id="KW-1185">Reference proteome</keyword>
<evidence type="ECO:0000313" key="4">
    <source>
        <dbReference type="EMBL" id="GMR42766.1"/>
    </source>
</evidence>
<dbReference type="CDD" id="cd02859">
    <property type="entry name" value="E_set_AMPKbeta_like_N"/>
    <property type="match status" value="1"/>
</dbReference>
<comment type="caution">
    <text evidence="4">The sequence shown here is derived from an EMBL/GenBank/DDBJ whole genome shotgun (WGS) entry which is preliminary data.</text>
</comment>
<evidence type="ECO:0000256" key="2">
    <source>
        <dbReference type="SAM" id="Phobius"/>
    </source>
</evidence>
<name>A0AAN4ZL39_9BILA</name>
<dbReference type="Pfam" id="PF16561">
    <property type="entry name" value="AMPK1_CBM"/>
    <property type="match status" value="1"/>
</dbReference>
<dbReference type="Proteomes" id="UP001328107">
    <property type="component" value="Unassembled WGS sequence"/>
</dbReference>
<dbReference type="SUPFAM" id="SSF81296">
    <property type="entry name" value="E set domains"/>
    <property type="match status" value="1"/>
</dbReference>
<feature type="non-terminal residue" evidence="4">
    <location>
        <position position="189"/>
    </location>
</feature>
<dbReference type="Gene3D" id="2.60.40.10">
    <property type="entry name" value="Immunoglobulins"/>
    <property type="match status" value="1"/>
</dbReference>
<keyword evidence="2" id="KW-0812">Transmembrane</keyword>
<dbReference type="AlphaFoldDB" id="A0AAN4ZL39"/>